<keyword evidence="4" id="KW-1185">Reference proteome</keyword>
<dbReference type="PANTHER" id="PTHR33112:SF16">
    <property type="entry name" value="HETEROKARYON INCOMPATIBILITY DOMAIN-CONTAINING PROTEIN"/>
    <property type="match status" value="1"/>
</dbReference>
<name>A0A9P8MYJ3_9HYPO</name>
<organism evidence="3 4">
    <name type="scientific">Hirsutella rhossiliensis</name>
    <dbReference type="NCBI Taxonomy" id="111463"/>
    <lineage>
        <taxon>Eukaryota</taxon>
        <taxon>Fungi</taxon>
        <taxon>Dikarya</taxon>
        <taxon>Ascomycota</taxon>
        <taxon>Pezizomycotina</taxon>
        <taxon>Sordariomycetes</taxon>
        <taxon>Hypocreomycetidae</taxon>
        <taxon>Hypocreales</taxon>
        <taxon>Ophiocordycipitaceae</taxon>
        <taxon>Hirsutella</taxon>
    </lineage>
</organism>
<evidence type="ECO:0000313" key="4">
    <source>
        <dbReference type="Proteomes" id="UP000824596"/>
    </source>
</evidence>
<accession>A0A9P8MYJ3</accession>
<dbReference type="Pfam" id="PF06985">
    <property type="entry name" value="HET"/>
    <property type="match status" value="1"/>
</dbReference>
<feature type="compositionally biased region" description="Basic and acidic residues" evidence="1">
    <location>
        <begin position="605"/>
        <end position="620"/>
    </location>
</feature>
<dbReference type="OrthoDB" id="47007at2759"/>
<dbReference type="AlphaFoldDB" id="A0A9P8MYJ3"/>
<feature type="domain" description="Heterokaryon incompatibility" evidence="2">
    <location>
        <begin position="177"/>
        <end position="329"/>
    </location>
</feature>
<reference evidence="3" key="1">
    <citation type="submission" date="2021-09" db="EMBL/GenBank/DDBJ databases">
        <title>A high-quality genome of the endoparasitic fungus Hirsutella rhossiliensis with a comparison of Hirsutella genomes reveals transposable elements contributing to genome size variation.</title>
        <authorList>
            <person name="Lin R."/>
            <person name="Jiao Y."/>
            <person name="Sun X."/>
            <person name="Ling J."/>
            <person name="Xie B."/>
            <person name="Cheng X."/>
        </authorList>
    </citation>
    <scope>NUCLEOTIDE SEQUENCE</scope>
    <source>
        <strain evidence="3">HR02</strain>
    </source>
</reference>
<evidence type="ECO:0000259" key="2">
    <source>
        <dbReference type="Pfam" id="PF06985"/>
    </source>
</evidence>
<evidence type="ECO:0000256" key="1">
    <source>
        <dbReference type="SAM" id="MobiDB-lite"/>
    </source>
</evidence>
<dbReference type="InterPro" id="IPR010730">
    <property type="entry name" value="HET"/>
</dbReference>
<dbReference type="EMBL" id="JAIZPD010000005">
    <property type="protein sequence ID" value="KAH0963579.1"/>
    <property type="molecule type" value="Genomic_DNA"/>
</dbReference>
<dbReference type="RefSeq" id="XP_044721092.1">
    <property type="nucleotide sequence ID" value="XM_044864560.1"/>
</dbReference>
<dbReference type="PANTHER" id="PTHR33112">
    <property type="entry name" value="DOMAIN PROTEIN, PUTATIVE-RELATED"/>
    <property type="match status" value="1"/>
</dbReference>
<proteinExistence type="predicted"/>
<feature type="region of interest" description="Disordered" evidence="1">
    <location>
        <begin position="587"/>
        <end position="622"/>
    </location>
</feature>
<evidence type="ECO:0000313" key="3">
    <source>
        <dbReference type="EMBL" id="KAH0963579.1"/>
    </source>
</evidence>
<comment type="caution">
    <text evidence="3">The sequence shown here is derived from an EMBL/GenBank/DDBJ whole genome shotgun (WGS) entry which is preliminary data.</text>
</comment>
<sequence>MESASPLPQLAQLCARCKALELNEAVHDLGSDDTHQYREIKLGWELADQIPEMSQASKRREKGWGGGYGLACLRVKFRSDEGKDIVYFDCPIASATRPLQNSAVGLATPLTQLDSDRIRWITSKLEACVAHDHLTAQPGFVPDRLIKVDQGQLRLVLTNDAGNSDFHPPPGVEPPRYAALTYCWGPLPHADKQLKTQTGNLSQHLREIPASKLPLVVKDAVSAARALTIPYLWVDALCILQDVGSDWEAQCMQMDKIYSNAYLTISAPVSNNCEEGFVDRSDRVVLPLHQRRGPTTPIMFAIYQPSCSATSAYEIAATTWIERGWTLQERLSSTRMVFFGRNNIHFQCIEGHCSMGRFQLPCEFGMLNRRLINQGSPSVLHKEWADVAAECSCVFPEFTRPTDLWPSIAGIATLFAERLRDEYLAGLWKGDLSRSLHWTGARSNRPKYADLMAQLEHPSQYIAPSWSWGSHSTLVSFSLYADHTVDHCRPEYSILRASVKLKGANPFGELESAHLDISAKVYTGSRRLVFDELKDTGGISRQTLRLEGRYLTDFEADCESEDLFDLRDGQYGLEAPVSFLLIGSTVNEDSSSRPDRFHGSPSSQKKLDDDLYGDSRREPEVPDACHPGGEYLGDGFAGEKPRAASPCLDVQGPPRSEEKTGKYGAAERVAYGLMIHPANKPGEFYRLGAFFSEPYGRGGLAFFDGCETRAIRLI</sequence>
<gene>
    <name evidence="3" type="ORF">HRG_06089</name>
</gene>
<protein>
    <submittedName>
        <fullName evidence="3">Heterokaryon incompatibility protein (HET) domain-containing protein</fullName>
    </submittedName>
</protein>
<dbReference type="Proteomes" id="UP000824596">
    <property type="component" value="Unassembled WGS sequence"/>
</dbReference>
<dbReference type="GeneID" id="68355218"/>